<protein>
    <submittedName>
        <fullName evidence="7">ABC transporter permease</fullName>
    </submittedName>
</protein>
<feature type="transmembrane region" description="Helical" evidence="6">
    <location>
        <begin position="347"/>
        <end position="367"/>
    </location>
</feature>
<keyword evidence="8" id="KW-1185">Reference proteome</keyword>
<dbReference type="PANTHER" id="PTHR32196">
    <property type="entry name" value="ABC TRANSPORTER PERMEASE PROTEIN YPHD-RELATED-RELATED"/>
    <property type="match status" value="1"/>
</dbReference>
<dbReference type="EMBL" id="JACDTY010000006">
    <property type="protein sequence ID" value="MBA1141358.1"/>
    <property type="molecule type" value="Genomic_DNA"/>
</dbReference>
<reference evidence="7 8" key="1">
    <citation type="submission" date="2020-07" db="EMBL/GenBank/DDBJ databases">
        <title>Definition of the novel symbiovar canariense within Mesorhizobium novociceri, a new species of genus Mesorhizobium nodulating Cicer canariense in the Caldera de Taburiente National Park (La Palma, Canary Islands).</title>
        <authorList>
            <person name="Leon-Barrios M."/>
            <person name="Perez-Yepez J."/>
            <person name="Flores-Felix J.D."/>
            <person name="Ramirez-Baena M.H."/>
            <person name="Pulido-Suarez L."/>
            <person name="Igual J.M."/>
            <person name="Velazquez E."/>
            <person name="Peix A."/>
        </authorList>
    </citation>
    <scope>NUCLEOTIDE SEQUENCE [LARGE SCALE GENOMIC DNA]</scope>
    <source>
        <strain evidence="7 8">CCANP35</strain>
    </source>
</reference>
<comment type="caution">
    <text evidence="7">The sequence shown here is derived from an EMBL/GenBank/DDBJ whole genome shotgun (WGS) entry which is preliminary data.</text>
</comment>
<evidence type="ECO:0000256" key="4">
    <source>
        <dbReference type="ARBA" id="ARBA00022989"/>
    </source>
</evidence>
<keyword evidence="3 6" id="KW-0812">Transmembrane</keyword>
<keyword evidence="2" id="KW-1003">Cell membrane</keyword>
<name>A0A838B3B9_9HYPH</name>
<keyword evidence="4 6" id="KW-1133">Transmembrane helix</keyword>
<dbReference type="InterPro" id="IPR001851">
    <property type="entry name" value="ABC_transp_permease"/>
</dbReference>
<dbReference type="CDD" id="cd06579">
    <property type="entry name" value="TM_PBP1_transp_AraH_like"/>
    <property type="match status" value="1"/>
</dbReference>
<dbReference type="GO" id="GO:0022857">
    <property type="term" value="F:transmembrane transporter activity"/>
    <property type="evidence" value="ECO:0007669"/>
    <property type="project" value="InterPro"/>
</dbReference>
<dbReference type="RefSeq" id="WP_181058254.1">
    <property type="nucleotide sequence ID" value="NZ_JACDTY010000006.1"/>
</dbReference>
<accession>A0A838B3B9</accession>
<dbReference type="PANTHER" id="PTHR32196:SF72">
    <property type="entry name" value="RIBOSE IMPORT PERMEASE PROTEIN RBSC"/>
    <property type="match status" value="1"/>
</dbReference>
<gene>
    <name evidence="7" type="ORF">H0241_13990</name>
</gene>
<feature type="transmembrane region" description="Helical" evidence="6">
    <location>
        <begin position="121"/>
        <end position="146"/>
    </location>
</feature>
<proteinExistence type="predicted"/>
<dbReference type="AlphaFoldDB" id="A0A838B3B9"/>
<feature type="transmembrane region" description="Helical" evidence="6">
    <location>
        <begin position="268"/>
        <end position="286"/>
    </location>
</feature>
<feature type="transmembrane region" description="Helical" evidence="6">
    <location>
        <begin position="307"/>
        <end position="335"/>
    </location>
</feature>
<evidence type="ECO:0000313" key="7">
    <source>
        <dbReference type="EMBL" id="MBA1141358.1"/>
    </source>
</evidence>
<dbReference type="Pfam" id="PF02653">
    <property type="entry name" value="BPD_transp_2"/>
    <property type="match status" value="1"/>
</dbReference>
<feature type="transmembrane region" description="Helical" evidence="6">
    <location>
        <begin position="152"/>
        <end position="172"/>
    </location>
</feature>
<evidence type="ECO:0000313" key="8">
    <source>
        <dbReference type="Proteomes" id="UP000558284"/>
    </source>
</evidence>
<sequence>MSDDTAGSATAERGLQGATEALASFDESDAGVIRRVQAFLHQFPTSIPFIVLLLGVVIFSIAAPSKFFAPFNFSLVLQQVTIIAVLGVAQTLIILTAGIDLSVGAIMILCSVVMGRTAVVYGVPVLIAFPLGLLCGTACGVINGLIVTMLRLPPFIVTLGTWSIFGALNVWYSQSETIRQQDMEASAPFLQWTGTIFKPYDFFSKTLGLDWMFLKGWVLTYGSLVMLILAFIIWYVLNRTALGRHIYATGDDPDAARLAGINTNRTLIAVYGLAGFICAIAAWVLIGRIGGVSPQAGQTANLDSITAVVIGGTSLFGGRGSIVGTLIGALIVGVFRNGLALSGLELLWQDFAVGVLIIVAVTIDQWIRRISA</sequence>
<evidence type="ECO:0000256" key="1">
    <source>
        <dbReference type="ARBA" id="ARBA00004651"/>
    </source>
</evidence>
<evidence type="ECO:0000256" key="2">
    <source>
        <dbReference type="ARBA" id="ARBA00022475"/>
    </source>
</evidence>
<evidence type="ECO:0000256" key="5">
    <source>
        <dbReference type="ARBA" id="ARBA00023136"/>
    </source>
</evidence>
<dbReference type="GO" id="GO:0005886">
    <property type="term" value="C:plasma membrane"/>
    <property type="evidence" value="ECO:0007669"/>
    <property type="project" value="UniProtKB-SubCell"/>
</dbReference>
<evidence type="ECO:0000256" key="3">
    <source>
        <dbReference type="ARBA" id="ARBA00022692"/>
    </source>
</evidence>
<feature type="transmembrane region" description="Helical" evidence="6">
    <location>
        <begin position="82"/>
        <end position="109"/>
    </location>
</feature>
<feature type="transmembrane region" description="Helical" evidence="6">
    <location>
        <begin position="218"/>
        <end position="237"/>
    </location>
</feature>
<dbReference type="Proteomes" id="UP000558284">
    <property type="component" value="Unassembled WGS sequence"/>
</dbReference>
<evidence type="ECO:0000256" key="6">
    <source>
        <dbReference type="SAM" id="Phobius"/>
    </source>
</evidence>
<comment type="subcellular location">
    <subcellularLocation>
        <location evidence="1">Cell membrane</location>
        <topology evidence="1">Multi-pass membrane protein</topology>
    </subcellularLocation>
</comment>
<keyword evidence="5 6" id="KW-0472">Membrane</keyword>
<organism evidence="7 8">
    <name type="scientific">Mesorhizobium neociceri</name>
    <dbReference type="NCBI Taxonomy" id="1307853"/>
    <lineage>
        <taxon>Bacteria</taxon>
        <taxon>Pseudomonadati</taxon>
        <taxon>Pseudomonadota</taxon>
        <taxon>Alphaproteobacteria</taxon>
        <taxon>Hyphomicrobiales</taxon>
        <taxon>Phyllobacteriaceae</taxon>
        <taxon>Mesorhizobium</taxon>
    </lineage>
</organism>
<feature type="transmembrane region" description="Helical" evidence="6">
    <location>
        <begin position="43"/>
        <end position="62"/>
    </location>
</feature>